<dbReference type="AlphaFoldDB" id="A0A518N268"/>
<dbReference type="Pfam" id="PF00512">
    <property type="entry name" value="HisKA"/>
    <property type="match status" value="1"/>
</dbReference>
<dbReference type="PROSITE" id="PS50887">
    <property type="entry name" value="GGDEF"/>
    <property type="match status" value="1"/>
</dbReference>
<reference evidence="11 12" key="1">
    <citation type="submission" date="2019-07" db="EMBL/GenBank/DDBJ databases">
        <title>Full genome sequence of Luteimonas sp. Gr-4.</title>
        <authorList>
            <person name="Im W.-T."/>
        </authorList>
    </citation>
    <scope>NUCLEOTIDE SEQUENCE [LARGE SCALE GENOMIC DNA]</scope>
    <source>
        <strain evidence="11 12">Gr-4</strain>
    </source>
</reference>
<dbReference type="InterPro" id="IPR036890">
    <property type="entry name" value="HATPase_C_sf"/>
</dbReference>
<dbReference type="Gene3D" id="3.30.70.270">
    <property type="match status" value="1"/>
</dbReference>
<dbReference type="Gene3D" id="1.10.287.130">
    <property type="match status" value="1"/>
</dbReference>
<dbReference type="CDD" id="cd01949">
    <property type="entry name" value="GGDEF"/>
    <property type="match status" value="1"/>
</dbReference>
<dbReference type="FunFam" id="3.30.70.270:FF:000001">
    <property type="entry name" value="Diguanylate cyclase domain protein"/>
    <property type="match status" value="1"/>
</dbReference>
<name>A0A518N268_9GAMM</name>
<evidence type="ECO:0000256" key="1">
    <source>
        <dbReference type="ARBA" id="ARBA00000085"/>
    </source>
</evidence>
<evidence type="ECO:0000256" key="3">
    <source>
        <dbReference type="ARBA" id="ARBA00012438"/>
    </source>
</evidence>
<dbReference type="GO" id="GO:0005886">
    <property type="term" value="C:plasma membrane"/>
    <property type="evidence" value="ECO:0007669"/>
    <property type="project" value="UniProtKB-ARBA"/>
</dbReference>
<feature type="domain" description="GGDEF" evidence="10">
    <location>
        <begin position="115"/>
        <end position="248"/>
    </location>
</feature>
<evidence type="ECO:0000256" key="5">
    <source>
        <dbReference type="ARBA" id="ARBA00022679"/>
    </source>
</evidence>
<dbReference type="InterPro" id="IPR036097">
    <property type="entry name" value="HisK_dim/P_sf"/>
</dbReference>
<evidence type="ECO:0000256" key="8">
    <source>
        <dbReference type="SAM" id="MobiDB-lite"/>
    </source>
</evidence>
<keyword evidence="6" id="KW-0418">Kinase</keyword>
<protein>
    <recommendedName>
        <fullName evidence="3">histidine kinase</fullName>
        <ecNumber evidence="3">2.7.13.3</ecNumber>
    </recommendedName>
</protein>
<evidence type="ECO:0000313" key="11">
    <source>
        <dbReference type="EMBL" id="QDW66026.1"/>
    </source>
</evidence>
<dbReference type="PANTHER" id="PTHR46663:SF2">
    <property type="entry name" value="GGDEF DOMAIN-CONTAINING PROTEIN"/>
    <property type="match status" value="1"/>
</dbReference>
<dbReference type="SUPFAM" id="SSF55073">
    <property type="entry name" value="Nucleotide cyclase"/>
    <property type="match status" value="1"/>
</dbReference>
<keyword evidence="12" id="KW-1185">Reference proteome</keyword>
<dbReference type="InterPro" id="IPR052163">
    <property type="entry name" value="DGC-Regulatory_Protein"/>
</dbReference>
<dbReference type="Proteomes" id="UP000316584">
    <property type="component" value="Chromosome"/>
</dbReference>
<organism evidence="11 12">
    <name type="scientific">Luteimonas granuli</name>
    <dbReference type="NCBI Taxonomy" id="1176533"/>
    <lineage>
        <taxon>Bacteria</taxon>
        <taxon>Pseudomonadati</taxon>
        <taxon>Pseudomonadota</taxon>
        <taxon>Gammaproteobacteria</taxon>
        <taxon>Lysobacterales</taxon>
        <taxon>Lysobacteraceae</taxon>
        <taxon>Luteimonas</taxon>
    </lineage>
</organism>
<comment type="catalytic activity">
    <reaction evidence="1">
        <text>ATP + protein L-histidine = ADP + protein N-phospho-L-histidine.</text>
        <dbReference type="EC" id="2.7.13.3"/>
    </reaction>
</comment>
<feature type="coiled-coil region" evidence="7">
    <location>
        <begin position="10"/>
        <end position="44"/>
    </location>
</feature>
<dbReference type="EMBL" id="CP042218">
    <property type="protein sequence ID" value="QDW66026.1"/>
    <property type="molecule type" value="Genomic_DNA"/>
</dbReference>
<dbReference type="CDD" id="cd00082">
    <property type="entry name" value="HisKA"/>
    <property type="match status" value="1"/>
</dbReference>
<dbReference type="OrthoDB" id="9768069at2"/>
<dbReference type="SUPFAM" id="SSF55874">
    <property type="entry name" value="ATPase domain of HSP90 chaperone/DNA topoisomerase II/histidine kinase"/>
    <property type="match status" value="1"/>
</dbReference>
<feature type="region of interest" description="Disordered" evidence="8">
    <location>
        <begin position="256"/>
        <end position="276"/>
    </location>
</feature>
<keyword evidence="5" id="KW-0808">Transferase</keyword>
<dbReference type="InterPro" id="IPR003594">
    <property type="entry name" value="HATPase_dom"/>
</dbReference>
<evidence type="ECO:0000259" key="9">
    <source>
        <dbReference type="PROSITE" id="PS50109"/>
    </source>
</evidence>
<dbReference type="GO" id="GO:0000155">
    <property type="term" value="F:phosphorelay sensor kinase activity"/>
    <property type="evidence" value="ECO:0007669"/>
    <property type="project" value="InterPro"/>
</dbReference>
<sequence length="538" mass="57326">MTGPEPGSRRAAATQSLATLEAHAVQLRAEVAGLQKVLATLRDRAPPSSGNDLLEANEQLVLAALRAQAVAEAAERHRDEAARAGERDPLTDLPNRTSMLERLHLALASAQRRQAQLAVLFIDVDRFKEINDSYGHPVGDQVLQSMARRLESNLRETDTVGRFGGEEFLVLLEDLASTDDVPGIVEHLLDVMARPETIAGHVIELSASLGIAFYPDDATDEAGLIACSDAAMYRAKRRGPGGYEFCHAIERGADGRPMAAPLAPDDGEDQRLPGPAGTRARQAALQEANSALVVSALHAQAQETRALEAHARALGSMAAAAHELRNPLTPIRIAAGMLGEARDDLVRFTRLRDIIEEEVLHIARLVDDLVDGSRVVSGKLSLQREEAALARVLEAATASCRPAMESRRQQLVVELPPDDAMPLTGDHTRLVQVFTNLLDNASKYTPEGGSVRLVAVRSPDAITVSVHDTGIGIPADALRRIFDMFVQDRTAAALRPGGLGIGLAIVRELVEAHGGTVVGSSDGPGLGSSFVVTLPVAA</sequence>
<dbReference type="InterPro" id="IPR043128">
    <property type="entry name" value="Rev_trsase/Diguanyl_cyclase"/>
</dbReference>
<evidence type="ECO:0000256" key="6">
    <source>
        <dbReference type="ARBA" id="ARBA00022777"/>
    </source>
</evidence>
<dbReference type="KEGG" id="lug:FPZ22_03230"/>
<dbReference type="PANTHER" id="PTHR46663">
    <property type="entry name" value="DIGUANYLATE CYCLASE DGCT-RELATED"/>
    <property type="match status" value="1"/>
</dbReference>
<dbReference type="InterPro" id="IPR003661">
    <property type="entry name" value="HisK_dim/P_dom"/>
</dbReference>
<dbReference type="InterPro" id="IPR000160">
    <property type="entry name" value="GGDEF_dom"/>
</dbReference>
<dbReference type="FunFam" id="3.30.565.10:FF:000006">
    <property type="entry name" value="Sensor histidine kinase WalK"/>
    <property type="match status" value="1"/>
</dbReference>
<evidence type="ECO:0000259" key="10">
    <source>
        <dbReference type="PROSITE" id="PS50887"/>
    </source>
</evidence>
<dbReference type="Gene3D" id="3.30.565.10">
    <property type="entry name" value="Histidine kinase-like ATPase, C-terminal domain"/>
    <property type="match status" value="1"/>
</dbReference>
<dbReference type="NCBIfam" id="TIGR00254">
    <property type="entry name" value="GGDEF"/>
    <property type="match status" value="1"/>
</dbReference>
<dbReference type="Pfam" id="PF02518">
    <property type="entry name" value="HATPase_c"/>
    <property type="match status" value="1"/>
</dbReference>
<dbReference type="SMART" id="SM00388">
    <property type="entry name" value="HisKA"/>
    <property type="match status" value="1"/>
</dbReference>
<proteinExistence type="predicted"/>
<dbReference type="InterPro" id="IPR004358">
    <property type="entry name" value="Sig_transdc_His_kin-like_C"/>
</dbReference>
<accession>A0A518N268</accession>
<dbReference type="SMART" id="SM00387">
    <property type="entry name" value="HATPase_c"/>
    <property type="match status" value="1"/>
</dbReference>
<dbReference type="SMART" id="SM00267">
    <property type="entry name" value="GGDEF"/>
    <property type="match status" value="1"/>
</dbReference>
<gene>
    <name evidence="11" type="ORF">FPZ22_03230</name>
</gene>
<dbReference type="InterPro" id="IPR029787">
    <property type="entry name" value="Nucleotide_cyclase"/>
</dbReference>
<evidence type="ECO:0000313" key="12">
    <source>
        <dbReference type="Proteomes" id="UP000316584"/>
    </source>
</evidence>
<keyword evidence="4" id="KW-0597">Phosphoprotein</keyword>
<dbReference type="InterPro" id="IPR005467">
    <property type="entry name" value="His_kinase_dom"/>
</dbReference>
<dbReference type="PROSITE" id="PS50109">
    <property type="entry name" value="HIS_KIN"/>
    <property type="match status" value="1"/>
</dbReference>
<feature type="domain" description="Histidine kinase" evidence="9">
    <location>
        <begin position="319"/>
        <end position="538"/>
    </location>
</feature>
<evidence type="ECO:0000256" key="7">
    <source>
        <dbReference type="SAM" id="Coils"/>
    </source>
</evidence>
<keyword evidence="7" id="KW-0175">Coiled coil</keyword>
<evidence type="ECO:0000256" key="2">
    <source>
        <dbReference type="ARBA" id="ARBA00001946"/>
    </source>
</evidence>
<dbReference type="Pfam" id="PF00990">
    <property type="entry name" value="GGDEF"/>
    <property type="match status" value="1"/>
</dbReference>
<comment type="cofactor">
    <cofactor evidence="2">
        <name>Mg(2+)</name>
        <dbReference type="ChEBI" id="CHEBI:18420"/>
    </cofactor>
</comment>
<evidence type="ECO:0000256" key="4">
    <source>
        <dbReference type="ARBA" id="ARBA00022553"/>
    </source>
</evidence>
<dbReference type="EC" id="2.7.13.3" evidence="3"/>
<dbReference type="SUPFAM" id="SSF47384">
    <property type="entry name" value="Homodimeric domain of signal transducing histidine kinase"/>
    <property type="match status" value="1"/>
</dbReference>
<dbReference type="PRINTS" id="PR00344">
    <property type="entry name" value="BCTRLSENSOR"/>
</dbReference>
<dbReference type="RefSeq" id="WP_144890256.1">
    <property type="nucleotide sequence ID" value="NZ_CP042218.1"/>
</dbReference>